<organism evidence="2 3">
    <name type="scientific">Edaphosphingomonas laterariae</name>
    <dbReference type="NCBI Taxonomy" id="861865"/>
    <lineage>
        <taxon>Bacteria</taxon>
        <taxon>Pseudomonadati</taxon>
        <taxon>Pseudomonadota</taxon>
        <taxon>Alphaproteobacteria</taxon>
        <taxon>Sphingomonadales</taxon>
        <taxon>Rhizorhabdaceae</taxon>
        <taxon>Edaphosphingomonas</taxon>
    </lineage>
</organism>
<feature type="chain" id="PRO_5012421361" evidence="1">
    <location>
        <begin position="27"/>
        <end position="65"/>
    </location>
</feature>
<evidence type="ECO:0000256" key="1">
    <source>
        <dbReference type="SAM" id="SignalP"/>
    </source>
</evidence>
<sequence>MMRRIEAMAEARAVALVAALAASAKADLPPGVRAEPGDGGIALSGPGLARAVAFDGRMRVPGRAR</sequence>
<dbReference type="AlphaFoldDB" id="A0A239C9R2"/>
<accession>A0A239C9R2</accession>
<proteinExistence type="predicted"/>
<protein>
    <submittedName>
        <fullName evidence="2">Uncharacterized protein</fullName>
    </submittedName>
</protein>
<dbReference type="EMBL" id="FZOS01000002">
    <property type="protein sequence ID" value="SNS16632.1"/>
    <property type="molecule type" value="Genomic_DNA"/>
</dbReference>
<feature type="signal peptide" evidence="1">
    <location>
        <begin position="1"/>
        <end position="26"/>
    </location>
</feature>
<dbReference type="Proteomes" id="UP000198281">
    <property type="component" value="Unassembled WGS sequence"/>
</dbReference>
<keyword evidence="1" id="KW-0732">Signal</keyword>
<reference evidence="3" key="1">
    <citation type="submission" date="2017-06" db="EMBL/GenBank/DDBJ databases">
        <authorList>
            <person name="Varghese N."/>
            <person name="Submissions S."/>
        </authorList>
    </citation>
    <scope>NUCLEOTIDE SEQUENCE [LARGE SCALE GENOMIC DNA]</scope>
    <source>
        <strain evidence="3">LNB2</strain>
    </source>
</reference>
<name>A0A239C9R2_9SPHN</name>
<evidence type="ECO:0000313" key="2">
    <source>
        <dbReference type="EMBL" id="SNS16632.1"/>
    </source>
</evidence>
<keyword evidence="3" id="KW-1185">Reference proteome</keyword>
<dbReference type="RefSeq" id="WP_089218083.1">
    <property type="nucleotide sequence ID" value="NZ_FZOS01000002.1"/>
</dbReference>
<evidence type="ECO:0000313" key="3">
    <source>
        <dbReference type="Proteomes" id="UP000198281"/>
    </source>
</evidence>
<gene>
    <name evidence="2" type="ORF">SAMN06295912_10272</name>
</gene>